<reference evidence="9" key="1">
    <citation type="submission" date="2011-02" db="EMBL/GenBank/DDBJ databases">
        <title>The complete genome of Planctomyces brasiliensis DSM 5305.</title>
        <authorList>
            <person name="Lucas S."/>
            <person name="Copeland A."/>
            <person name="Lapidus A."/>
            <person name="Bruce D."/>
            <person name="Goodwin L."/>
            <person name="Pitluck S."/>
            <person name="Kyrpides N."/>
            <person name="Mavromatis K."/>
            <person name="Pagani I."/>
            <person name="Ivanova N."/>
            <person name="Ovchinnikova G."/>
            <person name="Lu M."/>
            <person name="Detter J.C."/>
            <person name="Han C."/>
            <person name="Land M."/>
            <person name="Hauser L."/>
            <person name="Markowitz V."/>
            <person name="Cheng J.-F."/>
            <person name="Hugenholtz P."/>
            <person name="Woyke T."/>
            <person name="Wu D."/>
            <person name="Tindall B."/>
            <person name="Pomrenke H.G."/>
            <person name="Brambilla E."/>
            <person name="Klenk H.-P."/>
            <person name="Eisen J.A."/>
        </authorList>
    </citation>
    <scope>NUCLEOTIDE SEQUENCE [LARGE SCALE GENOMIC DNA]</scope>
    <source>
        <strain evidence="9">ATCC 49424 / DSM 5305 / JCM 21570 / IAM 15109 / NBRC 103401 / IFAM 1448</strain>
    </source>
</reference>
<evidence type="ECO:0008006" key="10">
    <source>
        <dbReference type="Google" id="ProtNLM"/>
    </source>
</evidence>
<evidence type="ECO:0000256" key="1">
    <source>
        <dbReference type="ARBA" id="ARBA00004141"/>
    </source>
</evidence>
<name>F0SMZ2_RUBBR</name>
<dbReference type="RefSeq" id="WP_013628720.1">
    <property type="nucleotide sequence ID" value="NC_015174.1"/>
</dbReference>
<evidence type="ECO:0000256" key="3">
    <source>
        <dbReference type="ARBA" id="ARBA00022692"/>
    </source>
</evidence>
<comment type="similarity">
    <text evidence="2">Belongs to the UPF0382 family.</text>
</comment>
<evidence type="ECO:0000313" key="8">
    <source>
        <dbReference type="EMBL" id="ADY59996.1"/>
    </source>
</evidence>
<dbReference type="EMBL" id="CP002546">
    <property type="protein sequence ID" value="ADY59996.1"/>
    <property type="molecule type" value="Genomic_DNA"/>
</dbReference>
<feature type="transmembrane region" description="Helical" evidence="6">
    <location>
        <begin position="61"/>
        <end position="78"/>
    </location>
</feature>
<evidence type="ECO:0000256" key="4">
    <source>
        <dbReference type="ARBA" id="ARBA00022989"/>
    </source>
</evidence>
<feature type="transmembrane region" description="Helical" evidence="6">
    <location>
        <begin position="85"/>
        <end position="106"/>
    </location>
</feature>
<accession>F0SMZ2</accession>
<evidence type="ECO:0000256" key="6">
    <source>
        <dbReference type="SAM" id="Phobius"/>
    </source>
</evidence>
<keyword evidence="4 6" id="KW-1133">Transmembrane helix</keyword>
<keyword evidence="9" id="KW-1185">Reference proteome</keyword>
<evidence type="ECO:0000256" key="2">
    <source>
        <dbReference type="ARBA" id="ARBA00009694"/>
    </source>
</evidence>
<keyword evidence="3 6" id="KW-0812">Transmembrane</keyword>
<dbReference type="KEGG" id="pbs:Plabr_2395"/>
<dbReference type="GO" id="GO:0005886">
    <property type="term" value="C:plasma membrane"/>
    <property type="evidence" value="ECO:0007669"/>
    <property type="project" value="TreeGrafter"/>
</dbReference>
<dbReference type="OrthoDB" id="9802121at2"/>
<evidence type="ECO:0000256" key="5">
    <source>
        <dbReference type="ARBA" id="ARBA00023136"/>
    </source>
</evidence>
<dbReference type="HOGENOM" id="CLU_096548_3_1_0"/>
<organism evidence="8 9">
    <name type="scientific">Rubinisphaera brasiliensis (strain ATCC 49424 / DSM 5305 / JCM 21570 / IAM 15109 / NBRC 103401 / IFAM 1448)</name>
    <name type="common">Planctomyces brasiliensis</name>
    <dbReference type="NCBI Taxonomy" id="756272"/>
    <lineage>
        <taxon>Bacteria</taxon>
        <taxon>Pseudomonadati</taxon>
        <taxon>Planctomycetota</taxon>
        <taxon>Planctomycetia</taxon>
        <taxon>Planctomycetales</taxon>
        <taxon>Planctomycetaceae</taxon>
        <taxon>Rubinisphaera</taxon>
    </lineage>
</organism>
<dbReference type="Proteomes" id="UP000006860">
    <property type="component" value="Chromosome"/>
</dbReference>
<protein>
    <recommendedName>
        <fullName evidence="10">DUF423 domain-containing protein</fullName>
    </recommendedName>
</protein>
<feature type="transmembrane region" description="Helical" evidence="6">
    <location>
        <begin position="118"/>
        <end position="137"/>
    </location>
</feature>
<gene>
    <name evidence="8" type="ordered locus">Plabr_2395</name>
</gene>
<comment type="subcellular location">
    <subcellularLocation>
        <location evidence="1">Membrane</location>
        <topology evidence="1">Multi-pass membrane protein</topology>
    </subcellularLocation>
</comment>
<proteinExistence type="inferred from homology"/>
<sequence length="148" mass="15566">MIGWSRAGAVFAALAVILGAFAAHGLETQFETSYENVPAKIVAGHPVPAAHKALQDFRTGAQYQFYHAIGLMLVGLYARGRSSRALTIAGWAFVVGIILFCGSLYLLTLLQQPKLGAVAPFGGTAFIVGWVALAIGIRESRSGETASS</sequence>
<dbReference type="Pfam" id="PF04241">
    <property type="entry name" value="DUF423"/>
    <property type="match status" value="1"/>
</dbReference>
<dbReference type="PANTHER" id="PTHR43461:SF1">
    <property type="entry name" value="TRANSMEMBRANE PROTEIN 256"/>
    <property type="match status" value="1"/>
</dbReference>
<evidence type="ECO:0000313" key="9">
    <source>
        <dbReference type="Proteomes" id="UP000006860"/>
    </source>
</evidence>
<feature type="chain" id="PRO_5003258721" description="DUF423 domain-containing protein" evidence="7">
    <location>
        <begin position="23"/>
        <end position="148"/>
    </location>
</feature>
<dbReference type="STRING" id="756272.Plabr_2395"/>
<dbReference type="PANTHER" id="PTHR43461">
    <property type="entry name" value="TRANSMEMBRANE PROTEIN 256"/>
    <property type="match status" value="1"/>
</dbReference>
<keyword evidence="5 6" id="KW-0472">Membrane</keyword>
<keyword evidence="7" id="KW-0732">Signal</keyword>
<evidence type="ECO:0000256" key="7">
    <source>
        <dbReference type="SAM" id="SignalP"/>
    </source>
</evidence>
<dbReference type="AlphaFoldDB" id="F0SMZ2"/>
<feature type="signal peptide" evidence="7">
    <location>
        <begin position="1"/>
        <end position="22"/>
    </location>
</feature>
<dbReference type="eggNOG" id="COG2363">
    <property type="taxonomic scope" value="Bacteria"/>
</dbReference>
<dbReference type="InterPro" id="IPR006696">
    <property type="entry name" value="DUF423"/>
</dbReference>